<feature type="transmembrane region" description="Helical" evidence="1">
    <location>
        <begin position="39"/>
        <end position="59"/>
    </location>
</feature>
<dbReference type="RefSeq" id="WP_104005568.1">
    <property type="nucleotide sequence ID" value="NZ_FNVQ01000007.1"/>
</dbReference>
<dbReference type="AlphaFoldDB" id="A0A1H6DLR4"/>
<evidence type="ECO:0000313" key="2">
    <source>
        <dbReference type="EMBL" id="SEG86091.1"/>
    </source>
</evidence>
<organism evidence="2 3">
    <name type="scientific">Marinobacterium lutimaris</name>
    <dbReference type="NCBI Taxonomy" id="568106"/>
    <lineage>
        <taxon>Bacteria</taxon>
        <taxon>Pseudomonadati</taxon>
        <taxon>Pseudomonadota</taxon>
        <taxon>Gammaproteobacteria</taxon>
        <taxon>Oceanospirillales</taxon>
        <taxon>Oceanospirillaceae</taxon>
        <taxon>Marinobacterium</taxon>
    </lineage>
</organism>
<dbReference type="EMBL" id="FNVQ01000007">
    <property type="protein sequence ID" value="SEG86091.1"/>
    <property type="molecule type" value="Genomic_DNA"/>
</dbReference>
<dbReference type="Pfam" id="PF01650">
    <property type="entry name" value="Peptidase_C13"/>
    <property type="match status" value="1"/>
</dbReference>
<accession>A0A1H6DLR4</accession>
<feature type="transmembrane region" description="Helical" evidence="1">
    <location>
        <begin position="162"/>
        <end position="183"/>
    </location>
</feature>
<dbReference type="GO" id="GO:0006508">
    <property type="term" value="P:proteolysis"/>
    <property type="evidence" value="ECO:0007669"/>
    <property type="project" value="InterPro"/>
</dbReference>
<keyword evidence="3" id="KW-1185">Reference proteome</keyword>
<keyword evidence="1" id="KW-0472">Membrane</keyword>
<dbReference type="InterPro" id="IPR001096">
    <property type="entry name" value="Peptidase_C13"/>
</dbReference>
<keyword evidence="1" id="KW-1133">Transmembrane helix</keyword>
<keyword evidence="1" id="KW-0812">Transmembrane</keyword>
<reference evidence="2 3" key="1">
    <citation type="submission" date="2016-10" db="EMBL/GenBank/DDBJ databases">
        <authorList>
            <person name="de Groot N.N."/>
        </authorList>
    </citation>
    <scope>NUCLEOTIDE SEQUENCE [LARGE SCALE GENOMIC DNA]</scope>
    <source>
        <strain evidence="2 3">DSM 22012</strain>
    </source>
</reference>
<dbReference type="Proteomes" id="UP000236745">
    <property type="component" value="Unassembled WGS sequence"/>
</dbReference>
<dbReference type="OrthoDB" id="345222at2"/>
<proteinExistence type="predicted"/>
<feature type="transmembrane region" description="Helical" evidence="1">
    <location>
        <begin position="71"/>
        <end position="90"/>
    </location>
</feature>
<dbReference type="Gene3D" id="3.40.50.1460">
    <property type="match status" value="1"/>
</dbReference>
<feature type="transmembrane region" description="Helical" evidence="1">
    <location>
        <begin position="133"/>
        <end position="150"/>
    </location>
</feature>
<feature type="transmembrane region" description="Helical" evidence="1">
    <location>
        <begin position="102"/>
        <end position="121"/>
    </location>
</feature>
<sequence length="487" mass="54284">MRVQQGAENPVANLMTNLKAGCRLAFGFPLRGLRFHYSLGQLIALFALLALLQVALAFFTVDPPRVFSPYGANYLAAVNLLVILLLLVVARMAGGGVRVFGRTLLAVAAAQLPILLLTQPASELLLRLELPYTYYWAGLVAFFGWQWLVLSRALKLNPGLRWPRVASTAVLFPLGLLGSFWLFPQIPLWYTDYPQEYSEPAPELDVEKIYYAQPELLAAGLSRLEPGEAGKTELYLLALGGYGEENVFLKEVEHVREQFDRDFGTGSHSVVLANNPATTERYPLANAPNLQTALDGIAAKMNPDEDLLFLFMTSHGSPDHYFSLQLGNLGLNDLTPEQLRQALDRAGIQWRVLLVSSCYSGGFVEALKSPQTLVITAAAEDRSSFGCGSQSDFTYFGDAYFRQALPREPRFIEAFDLARDWVTEREQKDGFTPSRPQRFVGTEIAAKLELFYEEPSIRETIELAERSEACRLDTGRRPCSLEANKER</sequence>
<protein>
    <submittedName>
        <fullName evidence="2">Peptidase C13 family protein</fullName>
    </submittedName>
</protein>
<evidence type="ECO:0000256" key="1">
    <source>
        <dbReference type="SAM" id="Phobius"/>
    </source>
</evidence>
<gene>
    <name evidence="2" type="ORF">SAMN05444390_107109</name>
</gene>
<dbReference type="GO" id="GO:0008233">
    <property type="term" value="F:peptidase activity"/>
    <property type="evidence" value="ECO:0007669"/>
    <property type="project" value="InterPro"/>
</dbReference>
<evidence type="ECO:0000313" key="3">
    <source>
        <dbReference type="Proteomes" id="UP000236745"/>
    </source>
</evidence>
<name>A0A1H6DLR4_9GAMM</name>